<evidence type="ECO:0000313" key="3">
    <source>
        <dbReference type="Proteomes" id="UP001498476"/>
    </source>
</evidence>
<comment type="caution">
    <text evidence="2">The sequence shown here is derived from an EMBL/GenBank/DDBJ whole genome shotgun (WGS) entry which is preliminary data.</text>
</comment>
<dbReference type="EMBL" id="JAZAVJ010000035">
    <property type="protein sequence ID" value="KAK7419737.1"/>
    <property type="molecule type" value="Genomic_DNA"/>
</dbReference>
<evidence type="ECO:0000256" key="1">
    <source>
        <dbReference type="SAM" id="MobiDB-lite"/>
    </source>
</evidence>
<feature type="compositionally biased region" description="Polar residues" evidence="1">
    <location>
        <begin position="109"/>
        <end position="129"/>
    </location>
</feature>
<protein>
    <submittedName>
        <fullName evidence="2">Uncharacterized protein</fullName>
    </submittedName>
</protein>
<accession>A0ABR1HFL8</accession>
<name>A0ABR1HFL8_9HYPO</name>
<organism evidence="2 3">
    <name type="scientific">Neonectria punicea</name>
    <dbReference type="NCBI Taxonomy" id="979145"/>
    <lineage>
        <taxon>Eukaryota</taxon>
        <taxon>Fungi</taxon>
        <taxon>Dikarya</taxon>
        <taxon>Ascomycota</taxon>
        <taxon>Pezizomycotina</taxon>
        <taxon>Sordariomycetes</taxon>
        <taxon>Hypocreomycetidae</taxon>
        <taxon>Hypocreales</taxon>
        <taxon>Nectriaceae</taxon>
        <taxon>Neonectria</taxon>
    </lineage>
</organism>
<feature type="region of interest" description="Disordered" evidence="1">
    <location>
        <begin position="109"/>
        <end position="131"/>
    </location>
</feature>
<dbReference type="Proteomes" id="UP001498476">
    <property type="component" value="Unassembled WGS sequence"/>
</dbReference>
<reference evidence="2 3" key="1">
    <citation type="journal article" date="2025" name="Microbiol. Resour. Announc.">
        <title>Draft genome sequences for Neonectria magnoliae and Neonectria punicea, canker pathogens of Liriodendron tulipifera and Acer saccharum in West Virginia.</title>
        <authorList>
            <person name="Petronek H.M."/>
            <person name="Kasson M.T."/>
            <person name="Metheny A.M."/>
            <person name="Stauder C.M."/>
            <person name="Lovett B."/>
            <person name="Lynch S.C."/>
            <person name="Garnas J.R."/>
            <person name="Kasson L.R."/>
            <person name="Stajich J.E."/>
        </authorList>
    </citation>
    <scope>NUCLEOTIDE SEQUENCE [LARGE SCALE GENOMIC DNA]</scope>
    <source>
        <strain evidence="2 3">NRRL 64653</strain>
    </source>
</reference>
<evidence type="ECO:0000313" key="2">
    <source>
        <dbReference type="EMBL" id="KAK7419737.1"/>
    </source>
</evidence>
<gene>
    <name evidence="2" type="ORF">QQX98_003109</name>
</gene>
<sequence>MSNFEHVSEDAQERLKTRVDKKLSPTQQWHTIWDILFGTAPRPHNPYIGTVVEETVAMMRTFWEMQGKQIVWDRLHRQQVSDRNDDDLRSILVDVFDDFQVRFAQSTRGWGPTRNATNSPDTSGNSSAAHSEHDFSLTSTTLWPSTTSYSLDHQFGSFTDSNMTQLPGPDYLDGLLLDEDLAKFTSSDMPCGLINYAGELPARLDFQSNVDFSYDGASTPQPINNNCSS</sequence>
<proteinExistence type="predicted"/>
<keyword evidence="3" id="KW-1185">Reference proteome</keyword>